<dbReference type="GO" id="GO:0006857">
    <property type="term" value="P:oligopeptide transport"/>
    <property type="evidence" value="ECO:0007669"/>
    <property type="project" value="InterPro"/>
</dbReference>
<dbReference type="PROSITE" id="PS01022">
    <property type="entry name" value="PTR2_1"/>
    <property type="match status" value="1"/>
</dbReference>
<dbReference type="GO" id="GO:0016020">
    <property type="term" value="C:membrane"/>
    <property type="evidence" value="ECO:0007669"/>
    <property type="project" value="UniProtKB-SubCell"/>
</dbReference>
<dbReference type="OMA" id="LAMNRHI"/>
<feature type="transmembrane region" description="Helical" evidence="7">
    <location>
        <begin position="141"/>
        <end position="160"/>
    </location>
</feature>
<evidence type="ECO:0000256" key="5">
    <source>
        <dbReference type="ARBA" id="ARBA00023136"/>
    </source>
</evidence>
<feature type="transmembrane region" description="Helical" evidence="7">
    <location>
        <begin position="25"/>
        <end position="47"/>
    </location>
</feature>
<dbReference type="PANTHER" id="PTHR11654">
    <property type="entry name" value="OLIGOPEPTIDE TRANSPORTER-RELATED"/>
    <property type="match status" value="1"/>
</dbReference>
<dbReference type="Pfam" id="PF00854">
    <property type="entry name" value="PTR2"/>
    <property type="match status" value="1"/>
</dbReference>
<dbReference type="AlphaFoldDB" id="A0A166DFH9"/>
<evidence type="ECO:0000313" key="9">
    <source>
        <dbReference type="EMBL" id="WOG87555.1"/>
    </source>
</evidence>
<feature type="transmembrane region" description="Helical" evidence="7">
    <location>
        <begin position="484"/>
        <end position="505"/>
    </location>
</feature>
<dbReference type="Gene3D" id="1.20.1250.20">
    <property type="entry name" value="MFS general substrate transporter like domains"/>
    <property type="match status" value="1"/>
</dbReference>
<reference evidence="9" key="2">
    <citation type="submission" date="2022-03" db="EMBL/GenBank/DDBJ databases">
        <title>Draft title - Genomic analysis of global carrot germplasm unveils the trajectory of domestication and the origin of high carotenoid orange carrot.</title>
        <authorList>
            <person name="Iorizzo M."/>
            <person name="Ellison S."/>
            <person name="Senalik D."/>
            <person name="Macko-Podgorni A."/>
            <person name="Grzebelus D."/>
            <person name="Bostan H."/>
            <person name="Rolling W."/>
            <person name="Curaba J."/>
            <person name="Simon P."/>
        </authorList>
    </citation>
    <scope>NUCLEOTIDE SEQUENCE</scope>
    <source>
        <tissue evidence="9">Leaf</tissue>
    </source>
</reference>
<evidence type="ECO:0000256" key="3">
    <source>
        <dbReference type="ARBA" id="ARBA00022692"/>
    </source>
</evidence>
<accession>A0A166DFH9</accession>
<evidence type="ECO:0000256" key="1">
    <source>
        <dbReference type="ARBA" id="ARBA00004141"/>
    </source>
</evidence>
<reference evidence="8" key="1">
    <citation type="journal article" date="2016" name="Nat. Genet.">
        <title>A high-quality carrot genome assembly provides new insights into carotenoid accumulation and asterid genome evolution.</title>
        <authorList>
            <person name="Iorizzo M."/>
            <person name="Ellison S."/>
            <person name="Senalik D."/>
            <person name="Zeng P."/>
            <person name="Satapoomin P."/>
            <person name="Huang J."/>
            <person name="Bowman M."/>
            <person name="Iovene M."/>
            <person name="Sanseverino W."/>
            <person name="Cavagnaro P."/>
            <person name="Yildiz M."/>
            <person name="Macko-Podgorni A."/>
            <person name="Moranska E."/>
            <person name="Grzebelus E."/>
            <person name="Grzebelus D."/>
            <person name="Ashrafi H."/>
            <person name="Zheng Z."/>
            <person name="Cheng S."/>
            <person name="Spooner D."/>
            <person name="Van Deynze A."/>
            <person name="Simon P."/>
        </authorList>
    </citation>
    <scope>NUCLEOTIDE SEQUENCE [LARGE SCALE GENOMIC DNA]</scope>
    <source>
        <tissue evidence="8">Leaf</tissue>
    </source>
</reference>
<evidence type="ECO:0000313" key="10">
    <source>
        <dbReference type="Proteomes" id="UP000077755"/>
    </source>
</evidence>
<evidence type="ECO:0000313" key="8">
    <source>
        <dbReference type="EMBL" id="KZN05194.1"/>
    </source>
</evidence>
<dbReference type="InterPro" id="IPR000109">
    <property type="entry name" value="POT_fam"/>
</dbReference>
<dbReference type="GO" id="GO:0022857">
    <property type="term" value="F:transmembrane transporter activity"/>
    <property type="evidence" value="ECO:0007669"/>
    <property type="project" value="InterPro"/>
</dbReference>
<keyword evidence="3 7" id="KW-0812">Transmembrane</keyword>
<evidence type="ECO:0000256" key="4">
    <source>
        <dbReference type="ARBA" id="ARBA00022989"/>
    </source>
</evidence>
<evidence type="ECO:0000256" key="7">
    <source>
        <dbReference type="SAM" id="Phobius"/>
    </source>
</evidence>
<comment type="similarity">
    <text evidence="2">Belongs to the major facilitator superfamily. Proton-dependent oligopeptide transporter (POT/PTR) (TC 2.A.17) family.</text>
</comment>
<feature type="transmembrane region" description="Helical" evidence="7">
    <location>
        <begin position="205"/>
        <end position="225"/>
    </location>
</feature>
<proteinExistence type="inferred from homology"/>
<keyword evidence="5 7" id="KW-0472">Membrane</keyword>
<feature type="transmembrane region" description="Helical" evidence="7">
    <location>
        <begin position="525"/>
        <end position="547"/>
    </location>
</feature>
<dbReference type="InterPro" id="IPR036259">
    <property type="entry name" value="MFS_trans_sf"/>
</dbReference>
<dbReference type="InterPro" id="IPR018456">
    <property type="entry name" value="PTR2_symporter_CS"/>
</dbReference>
<gene>
    <name evidence="8" type="ORF">DCAR_006031</name>
    <name evidence="9" type="ORF">DCAR_0206784</name>
</gene>
<dbReference type="Gramene" id="KZN05194">
    <property type="protein sequence ID" value="KZN05194"/>
    <property type="gene ID" value="DCAR_006031"/>
</dbReference>
<keyword evidence="4 7" id="KW-1133">Transmembrane helix</keyword>
<dbReference type="KEGG" id="dcr:108206291"/>
<dbReference type="SUPFAM" id="SSF103473">
    <property type="entry name" value="MFS general substrate transporter"/>
    <property type="match status" value="1"/>
</dbReference>
<comment type="subcellular location">
    <subcellularLocation>
        <location evidence="1">Membrane</location>
        <topology evidence="1">Multi-pass membrane protein</topology>
    </subcellularLocation>
</comment>
<feature type="transmembrane region" description="Helical" evidence="7">
    <location>
        <begin position="67"/>
        <end position="86"/>
    </location>
</feature>
<feature type="transmembrane region" description="Helical" evidence="7">
    <location>
        <begin position="441"/>
        <end position="463"/>
    </location>
</feature>
<keyword evidence="10" id="KW-1185">Reference proteome</keyword>
<evidence type="ECO:0000256" key="2">
    <source>
        <dbReference type="ARBA" id="ARBA00005982"/>
    </source>
</evidence>
<protein>
    <submittedName>
        <fullName evidence="8">Uncharacterized protein</fullName>
    </submittedName>
</protein>
<dbReference type="Proteomes" id="UP000077755">
    <property type="component" value="Chromosome 2"/>
</dbReference>
<feature type="transmembrane region" description="Helical" evidence="7">
    <location>
        <begin position="180"/>
        <end position="199"/>
    </location>
</feature>
<dbReference type="OrthoDB" id="8904098at2759"/>
<feature type="transmembrane region" description="Helical" evidence="7">
    <location>
        <begin position="93"/>
        <end position="112"/>
    </location>
</feature>
<name>A0A166DFH9_DAUCS</name>
<feature type="transmembrane region" description="Helical" evidence="7">
    <location>
        <begin position="332"/>
        <end position="355"/>
    </location>
</feature>
<evidence type="ECO:0000256" key="6">
    <source>
        <dbReference type="ARBA" id="ARBA00044504"/>
    </source>
</evidence>
<comment type="similarity">
    <text evidence="6">Belongs to the major facilitator superfamily. Phosphate:H(+) symporter (TC 2.A.1.9) family.</text>
</comment>
<dbReference type="EMBL" id="CP093344">
    <property type="protein sequence ID" value="WOG87555.1"/>
    <property type="molecule type" value="Genomic_DNA"/>
</dbReference>
<sequence>MEASVVSGDGEAQVIQSSTAKRGGWITFPFIIATMGGLSLACGGWTMNLMVYLIEEFNVKSIDAAQIFNIVNGCTALFPILGAIVADSFLGCFSVIWISSLFSLLGVVLITVTSTHDSLRPPHCETGSSLCKSPSPFQLSILYSGLALGCLGVGGTRYTLGTMGANQFDTSKNQGSFFNWYFFTLYVSTMVSVTALVYIEDSVSWVLGFGLSVLANLLGLIIFVLGNRFYRHVEANGSPFTGLARVIVAAIRKRKAFLSTKPEDYYYQDEQLGGVEKAAAALVPTKSLKFLNTAALKSEGDIKSDGSLAKPWRLCTVEQVEDLKALIKIMPLWSTGIFVATPIAIQGSLVVLQALTMDRHIGPHFQIPAGSMVVFIFIFTAASLTLIDRFLYPTWKKLSGHPPTPLQRIAVGHVLNVLSMAVSAMVESKRLNTAKSHQKDSIVPISVIWLMPPLAIVGVGEAFHFPGQVSLYYQEFPASLKTTATAMVSLFIGIAYYLSTAIVDSARRMTSWLPDDINHGRLDNVYWVIVVLGILNFTYFLVCCYFYEYQNPHIEVEDSSKSEK</sequence>
<dbReference type="EMBL" id="LNRQ01000002">
    <property type="protein sequence ID" value="KZN05194.1"/>
    <property type="molecule type" value="Genomic_DNA"/>
</dbReference>
<dbReference type="CDD" id="cd17416">
    <property type="entry name" value="MFS_NPF1_2"/>
    <property type="match status" value="1"/>
</dbReference>
<organism evidence="8">
    <name type="scientific">Daucus carota subsp. sativus</name>
    <name type="common">Carrot</name>
    <dbReference type="NCBI Taxonomy" id="79200"/>
    <lineage>
        <taxon>Eukaryota</taxon>
        <taxon>Viridiplantae</taxon>
        <taxon>Streptophyta</taxon>
        <taxon>Embryophyta</taxon>
        <taxon>Tracheophyta</taxon>
        <taxon>Spermatophyta</taxon>
        <taxon>Magnoliopsida</taxon>
        <taxon>eudicotyledons</taxon>
        <taxon>Gunneridae</taxon>
        <taxon>Pentapetalae</taxon>
        <taxon>asterids</taxon>
        <taxon>campanulids</taxon>
        <taxon>Apiales</taxon>
        <taxon>Apiaceae</taxon>
        <taxon>Apioideae</taxon>
        <taxon>Scandiceae</taxon>
        <taxon>Daucinae</taxon>
        <taxon>Daucus</taxon>
        <taxon>Daucus sect. Daucus</taxon>
    </lineage>
</organism>
<feature type="transmembrane region" description="Helical" evidence="7">
    <location>
        <begin position="367"/>
        <end position="387"/>
    </location>
</feature>